<dbReference type="InterPro" id="IPR025332">
    <property type="entry name" value="DUF4238"/>
</dbReference>
<sequence length="365" mass="40960">MADNKNQHFVPRVHLRPFTVGGEGLAINLFNLDRMKAIPNAPVRNQCSGDYFYGQNRLLENAINFIENPYGPVIRHLSDNGAIGSAVEIVLKRFIYLQYLRTEAASFKASEMVLALHDVPGSDLPVPTVKEAAKEAVQVAMLSYKDTMRIVDDLTLCIVRNRTDSPFVTSDDPAVLTNRLHIQRPRKGRPSFGAKTAGAIFILPLTPKLCAVLFDGAVYSSSHHAHWIDADRSDDILALNAHQIMGCWANLYFRDWEDRELIAAQTETTKPLRPETRQTATQAVLEKTSDWGEYYAVRKLTDIRNGEKVLVHVVSNHPVPAAWPSFLRFRPNGRAYSNNTGSGLTRLWCLEQGFVRGEGYRKVSI</sequence>
<evidence type="ECO:0000313" key="2">
    <source>
        <dbReference type="Proteomes" id="UP000028411"/>
    </source>
</evidence>
<gene>
    <name evidence="1" type="ORF">BV95_01942</name>
</gene>
<dbReference type="PATRIC" id="fig|46429.4.peg.1912"/>
<evidence type="ECO:0000313" key="1">
    <source>
        <dbReference type="EMBL" id="KEQ53726.1"/>
    </source>
</evidence>
<dbReference type="Pfam" id="PF14022">
    <property type="entry name" value="DUF4238"/>
    <property type="match status" value="1"/>
</dbReference>
<organism evidence="1 2">
    <name type="scientific">Sphingobium chlorophenolicum</name>
    <dbReference type="NCBI Taxonomy" id="46429"/>
    <lineage>
        <taxon>Bacteria</taxon>
        <taxon>Pseudomonadati</taxon>
        <taxon>Pseudomonadota</taxon>
        <taxon>Alphaproteobacteria</taxon>
        <taxon>Sphingomonadales</taxon>
        <taxon>Sphingomonadaceae</taxon>
        <taxon>Sphingobium</taxon>
    </lineage>
</organism>
<name>A0A081REV3_SPHCR</name>
<proteinExistence type="predicted"/>
<dbReference type="eggNOG" id="ENOG5032TKS">
    <property type="taxonomic scope" value="Bacteria"/>
</dbReference>
<comment type="caution">
    <text evidence="1">The sequence shown here is derived from an EMBL/GenBank/DDBJ whole genome shotgun (WGS) entry which is preliminary data.</text>
</comment>
<evidence type="ECO:0008006" key="3">
    <source>
        <dbReference type="Google" id="ProtNLM"/>
    </source>
</evidence>
<dbReference type="AlphaFoldDB" id="A0A081REV3"/>
<dbReference type="OrthoDB" id="9148269at2"/>
<dbReference type="RefSeq" id="WP_037450676.1">
    <property type="nucleotide sequence ID" value="NZ_JFHR01000018.1"/>
</dbReference>
<accession>A0A081REV3</accession>
<dbReference type="Proteomes" id="UP000028411">
    <property type="component" value="Unassembled WGS sequence"/>
</dbReference>
<dbReference type="EMBL" id="JFHR01000018">
    <property type="protein sequence ID" value="KEQ53726.1"/>
    <property type="molecule type" value="Genomic_DNA"/>
</dbReference>
<protein>
    <recommendedName>
        <fullName evidence="3">DUF4238 domain-containing protein</fullName>
    </recommendedName>
</protein>
<reference evidence="1 2" key="1">
    <citation type="submission" date="2014-02" db="EMBL/GenBank/DDBJ databases">
        <title>Whole genome sequence of Sphingobium chlorophenolicum NBRC 16172.</title>
        <authorList>
            <person name="Gan H.M."/>
            <person name="Gan H.Y."/>
            <person name="Chew T.H."/>
            <person name="Savka M.A."/>
        </authorList>
    </citation>
    <scope>NUCLEOTIDE SEQUENCE [LARGE SCALE GENOMIC DNA]</scope>
    <source>
        <strain evidence="1 2">NBRC 16172</strain>
    </source>
</reference>